<keyword evidence="1" id="KW-0732">Signal</keyword>
<dbReference type="InterPro" id="IPR008979">
    <property type="entry name" value="Galactose-bd-like_sf"/>
</dbReference>
<dbReference type="Gene3D" id="2.60.120.260">
    <property type="entry name" value="Galactose-binding domain-like"/>
    <property type="match status" value="1"/>
</dbReference>
<keyword evidence="3" id="KW-1185">Reference proteome</keyword>
<feature type="chain" id="PRO_5035169758" evidence="1">
    <location>
        <begin position="31"/>
        <end position="383"/>
    </location>
</feature>
<proteinExistence type="predicted"/>
<feature type="signal peptide" evidence="1">
    <location>
        <begin position="1"/>
        <end position="30"/>
    </location>
</feature>
<dbReference type="Proteomes" id="UP000747110">
    <property type="component" value="Unassembled WGS sequence"/>
</dbReference>
<comment type="caution">
    <text evidence="2">The sequence shown here is derived from an EMBL/GenBank/DDBJ whole genome shotgun (WGS) entry which is preliminary data.</text>
</comment>
<dbReference type="SUPFAM" id="SSF49785">
    <property type="entry name" value="Galactose-binding domain-like"/>
    <property type="match status" value="1"/>
</dbReference>
<sequence length="383" mass="42059">MGFRRLSTKMMRFYTVMMVIVLDFAQHVKALANYPAESRYPPLVSFPRAPPPQPTPGIYGGPTFGVYGTYPPGHPPPLPPRAPRDPWRAKAVAMGVPGMWPWGIVSYGSANPFPYDEEARWIWSYVGAYYNSPDMVPFTFIKFFDAGPNEVAAELVLIADNMADVFLNGAYKGSVLGGWNKAVQPVNMVLQPGQNYIAIRALNIPLGYPGINPAGILAVLINAFTGRVILRTDASWTVLSQPSIDYLSVATLGPSYIPPWNLSTDWQYIPGASKALWIWGSPAANIAAPRTPSDDPWVFSSPPLILSEPLSPIRIYVAVDYRATVLLNGEPVGSTLGTQWFWPIEVMPRDSYNLITLICYNDDANYSPAGVLVTVTMLVQAQS</sequence>
<evidence type="ECO:0000313" key="2">
    <source>
        <dbReference type="EMBL" id="GIL76923.1"/>
    </source>
</evidence>
<evidence type="ECO:0000256" key="1">
    <source>
        <dbReference type="SAM" id="SignalP"/>
    </source>
</evidence>
<reference evidence="2" key="1">
    <citation type="journal article" date="2021" name="Proc. Natl. Acad. Sci. U.S.A.">
        <title>Three genomes in the algal genus Volvox reveal the fate of a haploid sex-determining region after a transition to homothallism.</title>
        <authorList>
            <person name="Yamamoto K."/>
            <person name="Hamaji T."/>
            <person name="Kawai-Toyooka H."/>
            <person name="Matsuzaki R."/>
            <person name="Takahashi F."/>
            <person name="Nishimura Y."/>
            <person name="Kawachi M."/>
            <person name="Noguchi H."/>
            <person name="Minakuchi Y."/>
            <person name="Umen J.G."/>
            <person name="Toyoda A."/>
            <person name="Nozaki H."/>
        </authorList>
    </citation>
    <scope>NUCLEOTIDE SEQUENCE</scope>
    <source>
        <strain evidence="2">NIES-3786</strain>
    </source>
</reference>
<dbReference type="EMBL" id="BNCP01000009">
    <property type="protein sequence ID" value="GIL76923.1"/>
    <property type="molecule type" value="Genomic_DNA"/>
</dbReference>
<evidence type="ECO:0000313" key="3">
    <source>
        <dbReference type="Proteomes" id="UP000747110"/>
    </source>
</evidence>
<dbReference type="AlphaFoldDB" id="A0A8J4CD62"/>
<accession>A0A8J4CD62</accession>
<name>A0A8J4CD62_9CHLO</name>
<dbReference type="OrthoDB" id="10036721at2759"/>
<organism evidence="2 3">
    <name type="scientific">Volvox reticuliferus</name>
    <dbReference type="NCBI Taxonomy" id="1737510"/>
    <lineage>
        <taxon>Eukaryota</taxon>
        <taxon>Viridiplantae</taxon>
        <taxon>Chlorophyta</taxon>
        <taxon>core chlorophytes</taxon>
        <taxon>Chlorophyceae</taxon>
        <taxon>CS clade</taxon>
        <taxon>Chlamydomonadales</taxon>
        <taxon>Volvocaceae</taxon>
        <taxon>Volvox</taxon>
    </lineage>
</organism>
<gene>
    <name evidence="2" type="ORF">Vretifemale_6468</name>
</gene>
<protein>
    <submittedName>
        <fullName evidence="2">Uncharacterized protein</fullName>
    </submittedName>
</protein>